<feature type="signal peptide" evidence="24">
    <location>
        <begin position="1"/>
        <end position="30"/>
    </location>
</feature>
<dbReference type="PROSITE" id="PS50011">
    <property type="entry name" value="PROTEIN_KINASE_DOM"/>
    <property type="match status" value="1"/>
</dbReference>
<keyword evidence="12" id="KW-0677">Repeat</keyword>
<sequence length="1022" mass="109823">MVDLKLTLSYSLSSALALAFAFVCCCSSMASTMDSNRLGFGGGNETDRLALLAIKAQIHQDPNRPVMSSWNESTHFCMWHGVTCRRRHLQRVTELDLTSLKLSGSISPHIGNLSFLRDLLLYNNSFTNKIPPEIGHLRRLRKLGLQNNSLCGPIPASISKCFNLIRLDLSYNMLVGNIPSELGSFSKLEYLSLRVNNLTGEIPRSLGNLSSLGTLDARSNNLVGSIPSSLGQLKKVKYFKVYSNRLSGTVPPSIYNMSSLLILSIAHNQIQGSIPPSLFRTLSNLQFFSVLENQLTGKLPPSISNATNLVGFQVGDNKLTGQVPKLQKLRNLVIFSIPLNHLGSGRDGDLSFFSDLTNATQLMALIIGANNFGGTLPASISNFSATNLAHLLVDENKLHGSIPAGIGNLVNMKALGLSDNMFTGNIPIDIGKLSGLGILGFQINRLSGSLPSSLGNLTSLSYLELQGNTFNGTIPISLGECHSLLLLDLSRNNLSGDIPPQVIGLPSLSIYLDLSENRLSGSLPLEVGKLKNLGALNVSNNMLSGKLPSSLGSCVSLEFLVLQGNFFDGPIPSAMASLRGIQELDLSRNNLSGEIPEFLAGFGLLKQINLSFNDFWGAVPIKGVFNSASATSIVGNTRLCGGISDLQLPKCKSKESSSRCMKLIISLVCTFVVLGIAMLLTFLFLCSLKKKSKASPSSTMAVSILQVSYSTLLKATDGFSATNLIGAGSFGSVYKGVLGNDGAQLVAVKVFNMLRQGASKSFLAECEALKNIRHRNLVPIITACSSVDFRGNDFKALVYEFMENGSLEEWLHPITGIEDAPMTLSLIQRLDIAIDVACALDYLHNHCETPIVHCDLKPSNVLLDNDLIGHVADFGLARVLSRLPNNISANQSSSIGIRGTVGYAAPEYGMGSEVSTYGDVYGFGILLLEMFTGKRPTDHMFVDGLNLHKFVKMAFWERVSEIVDSSLAQVGNPSQSTNDALKECLSSVLGIGVACSVESPIDRKSIGDAISELKTIRATLVG</sequence>
<dbReference type="InterPro" id="IPR013210">
    <property type="entry name" value="LRR_N_plant-typ"/>
</dbReference>
<keyword evidence="7" id="KW-0597">Phosphoprotein</keyword>
<accession>A0A2P6SA68</accession>
<proteinExistence type="inferred from homology"/>
<evidence type="ECO:0000256" key="7">
    <source>
        <dbReference type="ARBA" id="ARBA00022553"/>
    </source>
</evidence>
<evidence type="ECO:0000256" key="16">
    <source>
        <dbReference type="ARBA" id="ARBA00022989"/>
    </source>
</evidence>
<dbReference type="AlphaFoldDB" id="A0A2P6SA68"/>
<dbReference type="FunFam" id="3.30.200.20:FF:000432">
    <property type="entry name" value="LRR receptor-like serine/threonine-protein kinase EFR"/>
    <property type="match status" value="1"/>
</dbReference>
<dbReference type="SMART" id="SM00220">
    <property type="entry name" value="S_TKc"/>
    <property type="match status" value="1"/>
</dbReference>
<comment type="similarity">
    <text evidence="2">Belongs to the protein kinase superfamily. Ser/Thr protein kinase family.</text>
</comment>
<dbReference type="GO" id="GO:0004674">
    <property type="term" value="F:protein serine/threonine kinase activity"/>
    <property type="evidence" value="ECO:0007669"/>
    <property type="project" value="UniProtKB-KW"/>
</dbReference>
<feature type="chain" id="PRO_5015146661" description="non-specific serine/threonine protein kinase" evidence="24">
    <location>
        <begin position="31"/>
        <end position="1022"/>
    </location>
</feature>
<evidence type="ECO:0000256" key="8">
    <source>
        <dbReference type="ARBA" id="ARBA00022614"/>
    </source>
</evidence>
<dbReference type="Pfam" id="PF00560">
    <property type="entry name" value="LRR_1"/>
    <property type="match status" value="6"/>
</dbReference>
<dbReference type="InterPro" id="IPR017441">
    <property type="entry name" value="Protein_kinase_ATP_BS"/>
</dbReference>
<evidence type="ECO:0000256" key="20">
    <source>
        <dbReference type="ARBA" id="ARBA00047899"/>
    </source>
</evidence>
<dbReference type="GO" id="GO:0033612">
    <property type="term" value="F:receptor serine/threonine kinase binding"/>
    <property type="evidence" value="ECO:0007669"/>
    <property type="project" value="TreeGrafter"/>
</dbReference>
<evidence type="ECO:0000313" key="26">
    <source>
        <dbReference type="EMBL" id="PRQ55577.1"/>
    </source>
</evidence>
<dbReference type="EMBL" id="PDCK01000039">
    <property type="protein sequence ID" value="PRQ55577.1"/>
    <property type="molecule type" value="Genomic_DNA"/>
</dbReference>
<dbReference type="Gene3D" id="3.80.10.10">
    <property type="entry name" value="Ribonuclease Inhibitor"/>
    <property type="match status" value="4"/>
</dbReference>
<reference evidence="26 27" key="1">
    <citation type="journal article" date="2018" name="Nat. Genet.">
        <title>The Rosa genome provides new insights in the design of modern roses.</title>
        <authorList>
            <person name="Bendahmane M."/>
        </authorList>
    </citation>
    <scope>NUCLEOTIDE SEQUENCE [LARGE SCALE GENOMIC DNA]</scope>
    <source>
        <strain evidence="27">cv. Old Blush</strain>
    </source>
</reference>
<evidence type="ECO:0000256" key="14">
    <source>
        <dbReference type="ARBA" id="ARBA00022777"/>
    </source>
</evidence>
<evidence type="ECO:0000256" key="6">
    <source>
        <dbReference type="ARBA" id="ARBA00022527"/>
    </source>
</evidence>
<keyword evidence="8" id="KW-0433">Leucine-rich repeat</keyword>
<dbReference type="SMART" id="SM00369">
    <property type="entry name" value="LRR_TYP"/>
    <property type="match status" value="6"/>
</dbReference>
<keyword evidence="10 23" id="KW-0812">Transmembrane</keyword>
<dbReference type="OMA" id="KICEENW"/>
<keyword evidence="15 22" id="KW-0067">ATP-binding</keyword>
<keyword evidence="18" id="KW-0675">Receptor</keyword>
<dbReference type="Proteomes" id="UP000238479">
    <property type="component" value="Chromosome 1"/>
</dbReference>
<feature type="binding site" evidence="22">
    <location>
        <position position="749"/>
    </location>
    <ligand>
        <name>ATP</name>
        <dbReference type="ChEBI" id="CHEBI:30616"/>
    </ligand>
</feature>
<dbReference type="GO" id="GO:0005886">
    <property type="term" value="C:plasma membrane"/>
    <property type="evidence" value="ECO:0007669"/>
    <property type="project" value="UniProtKB-SubCell"/>
</dbReference>
<dbReference type="Pfam" id="PF08263">
    <property type="entry name" value="LRRNT_2"/>
    <property type="match status" value="1"/>
</dbReference>
<dbReference type="PANTHER" id="PTHR48056:SF86">
    <property type="entry name" value="PROTEIN KINASE DOMAIN-CONTAINING PROTEIN"/>
    <property type="match status" value="1"/>
</dbReference>
<evidence type="ECO:0000256" key="15">
    <source>
        <dbReference type="ARBA" id="ARBA00022840"/>
    </source>
</evidence>
<evidence type="ECO:0000256" key="18">
    <source>
        <dbReference type="ARBA" id="ARBA00023170"/>
    </source>
</evidence>
<evidence type="ECO:0000256" key="17">
    <source>
        <dbReference type="ARBA" id="ARBA00023136"/>
    </source>
</evidence>
<evidence type="ECO:0000256" key="2">
    <source>
        <dbReference type="ARBA" id="ARBA00008684"/>
    </source>
</evidence>
<evidence type="ECO:0000256" key="4">
    <source>
        <dbReference type="ARBA" id="ARBA00012513"/>
    </source>
</evidence>
<keyword evidence="16 23" id="KW-1133">Transmembrane helix</keyword>
<evidence type="ECO:0000256" key="5">
    <source>
        <dbReference type="ARBA" id="ARBA00022475"/>
    </source>
</evidence>
<dbReference type="FunFam" id="3.80.10.10:FF:000041">
    <property type="entry name" value="LRR receptor-like serine/threonine-protein kinase ERECTA"/>
    <property type="match status" value="1"/>
</dbReference>
<organism evidence="26 27">
    <name type="scientific">Rosa chinensis</name>
    <name type="common">China rose</name>
    <dbReference type="NCBI Taxonomy" id="74649"/>
    <lineage>
        <taxon>Eukaryota</taxon>
        <taxon>Viridiplantae</taxon>
        <taxon>Streptophyta</taxon>
        <taxon>Embryophyta</taxon>
        <taxon>Tracheophyta</taxon>
        <taxon>Spermatophyta</taxon>
        <taxon>Magnoliopsida</taxon>
        <taxon>eudicotyledons</taxon>
        <taxon>Gunneridae</taxon>
        <taxon>Pentapetalae</taxon>
        <taxon>rosids</taxon>
        <taxon>fabids</taxon>
        <taxon>Rosales</taxon>
        <taxon>Rosaceae</taxon>
        <taxon>Rosoideae</taxon>
        <taxon>Rosoideae incertae sedis</taxon>
        <taxon>Rosa</taxon>
    </lineage>
</organism>
<evidence type="ECO:0000256" key="23">
    <source>
        <dbReference type="SAM" id="Phobius"/>
    </source>
</evidence>
<keyword evidence="27" id="KW-1185">Reference proteome</keyword>
<evidence type="ECO:0000256" key="13">
    <source>
        <dbReference type="ARBA" id="ARBA00022741"/>
    </source>
</evidence>
<keyword evidence="6" id="KW-0723">Serine/threonine-protein kinase</keyword>
<keyword evidence="19" id="KW-0325">Glycoprotein</keyword>
<comment type="catalytic activity">
    <reaction evidence="20">
        <text>L-threonyl-[protein] + ATP = O-phospho-L-threonyl-[protein] + ADP + H(+)</text>
        <dbReference type="Rhea" id="RHEA:46608"/>
        <dbReference type="Rhea" id="RHEA-COMP:11060"/>
        <dbReference type="Rhea" id="RHEA-COMP:11605"/>
        <dbReference type="ChEBI" id="CHEBI:15378"/>
        <dbReference type="ChEBI" id="CHEBI:30013"/>
        <dbReference type="ChEBI" id="CHEBI:30616"/>
        <dbReference type="ChEBI" id="CHEBI:61977"/>
        <dbReference type="ChEBI" id="CHEBI:456216"/>
        <dbReference type="EC" id="2.7.11.1"/>
    </reaction>
</comment>
<comment type="caution">
    <text evidence="26">The sequence shown here is derived from an EMBL/GenBank/DDBJ whole genome shotgun (WGS) entry which is preliminary data.</text>
</comment>
<keyword evidence="14" id="KW-0418">Kinase</keyword>
<dbReference type="InterPro" id="IPR000719">
    <property type="entry name" value="Prot_kinase_dom"/>
</dbReference>
<dbReference type="GO" id="GO:0005524">
    <property type="term" value="F:ATP binding"/>
    <property type="evidence" value="ECO:0007669"/>
    <property type="project" value="UniProtKB-UniRule"/>
</dbReference>
<dbReference type="Gene3D" id="3.30.200.20">
    <property type="entry name" value="Phosphorylase Kinase, domain 1"/>
    <property type="match status" value="1"/>
</dbReference>
<dbReference type="FunFam" id="1.10.510.10:FF:000358">
    <property type="entry name" value="Putative leucine-rich repeat receptor-like serine/threonine-protein kinase"/>
    <property type="match status" value="1"/>
</dbReference>
<gene>
    <name evidence="26" type="ORF">RchiOBHm_Chr1g0326131</name>
</gene>
<evidence type="ECO:0000256" key="24">
    <source>
        <dbReference type="SAM" id="SignalP"/>
    </source>
</evidence>
<protein>
    <recommendedName>
        <fullName evidence="4">non-specific serine/threonine protein kinase</fullName>
        <ecNumber evidence="4">2.7.11.1</ecNumber>
    </recommendedName>
</protein>
<dbReference type="FunFam" id="3.80.10.10:FF:000275">
    <property type="entry name" value="Leucine-rich repeat receptor-like protein kinase"/>
    <property type="match status" value="1"/>
</dbReference>
<evidence type="ECO:0000256" key="21">
    <source>
        <dbReference type="ARBA" id="ARBA00048679"/>
    </source>
</evidence>
<dbReference type="InterPro" id="IPR050647">
    <property type="entry name" value="Plant_LRR-RLKs"/>
</dbReference>
<dbReference type="Gene3D" id="1.10.510.10">
    <property type="entry name" value="Transferase(Phosphotransferase) domain 1"/>
    <property type="match status" value="1"/>
</dbReference>
<evidence type="ECO:0000256" key="11">
    <source>
        <dbReference type="ARBA" id="ARBA00022729"/>
    </source>
</evidence>
<dbReference type="PANTHER" id="PTHR48056">
    <property type="entry name" value="LRR RECEPTOR-LIKE SERINE/THREONINE-PROTEIN KINASE-RELATED"/>
    <property type="match status" value="1"/>
</dbReference>
<feature type="domain" description="Protein kinase" evidence="25">
    <location>
        <begin position="719"/>
        <end position="1020"/>
    </location>
</feature>
<keyword evidence="13 22" id="KW-0547">Nucleotide-binding</keyword>
<evidence type="ECO:0000256" key="3">
    <source>
        <dbReference type="ARBA" id="ARBA00009592"/>
    </source>
</evidence>
<evidence type="ECO:0000256" key="12">
    <source>
        <dbReference type="ARBA" id="ARBA00022737"/>
    </source>
</evidence>
<dbReference type="InterPro" id="IPR032675">
    <property type="entry name" value="LRR_dom_sf"/>
</dbReference>
<feature type="transmembrane region" description="Helical" evidence="23">
    <location>
        <begin position="663"/>
        <end position="685"/>
    </location>
</feature>
<dbReference type="Pfam" id="PF00069">
    <property type="entry name" value="Pkinase"/>
    <property type="match status" value="1"/>
</dbReference>
<comment type="similarity">
    <text evidence="3">Belongs to the RLP family.</text>
</comment>
<dbReference type="SUPFAM" id="SSF52058">
    <property type="entry name" value="L domain-like"/>
    <property type="match status" value="2"/>
</dbReference>
<keyword evidence="17 23" id="KW-0472">Membrane</keyword>
<name>A0A2P6SA68_ROSCH</name>
<evidence type="ECO:0000256" key="22">
    <source>
        <dbReference type="PROSITE-ProRule" id="PRU10141"/>
    </source>
</evidence>
<dbReference type="InterPro" id="IPR011009">
    <property type="entry name" value="Kinase-like_dom_sf"/>
</dbReference>
<keyword evidence="11 24" id="KW-0732">Signal</keyword>
<evidence type="ECO:0000313" key="27">
    <source>
        <dbReference type="Proteomes" id="UP000238479"/>
    </source>
</evidence>
<evidence type="ECO:0000256" key="19">
    <source>
        <dbReference type="ARBA" id="ARBA00023180"/>
    </source>
</evidence>
<dbReference type="PROSITE" id="PS00107">
    <property type="entry name" value="PROTEIN_KINASE_ATP"/>
    <property type="match status" value="1"/>
</dbReference>
<keyword evidence="5" id="KW-1003">Cell membrane</keyword>
<evidence type="ECO:0000256" key="1">
    <source>
        <dbReference type="ARBA" id="ARBA00004251"/>
    </source>
</evidence>
<dbReference type="Gramene" id="PRQ55577">
    <property type="protein sequence ID" value="PRQ55577"/>
    <property type="gene ID" value="RchiOBHm_Chr1g0326131"/>
</dbReference>
<dbReference type="EC" id="2.7.11.1" evidence="4"/>
<dbReference type="PROSITE" id="PS00108">
    <property type="entry name" value="PROTEIN_KINASE_ST"/>
    <property type="match status" value="1"/>
</dbReference>
<comment type="catalytic activity">
    <reaction evidence="21">
        <text>L-seryl-[protein] + ATP = O-phospho-L-seryl-[protein] + ADP + H(+)</text>
        <dbReference type="Rhea" id="RHEA:17989"/>
        <dbReference type="Rhea" id="RHEA-COMP:9863"/>
        <dbReference type="Rhea" id="RHEA-COMP:11604"/>
        <dbReference type="ChEBI" id="CHEBI:15378"/>
        <dbReference type="ChEBI" id="CHEBI:29999"/>
        <dbReference type="ChEBI" id="CHEBI:30616"/>
        <dbReference type="ChEBI" id="CHEBI:83421"/>
        <dbReference type="ChEBI" id="CHEBI:456216"/>
        <dbReference type="EC" id="2.7.11.1"/>
    </reaction>
</comment>
<dbReference type="FunFam" id="3.80.10.10:FF:000288">
    <property type="entry name" value="LRR receptor-like serine/threonine-protein kinase EFR"/>
    <property type="match status" value="1"/>
</dbReference>
<evidence type="ECO:0000256" key="9">
    <source>
        <dbReference type="ARBA" id="ARBA00022679"/>
    </source>
</evidence>
<comment type="subcellular location">
    <subcellularLocation>
        <location evidence="1">Cell membrane</location>
        <topology evidence="1">Single-pass type I membrane protein</topology>
    </subcellularLocation>
</comment>
<keyword evidence="9 26" id="KW-0808">Transferase</keyword>
<evidence type="ECO:0000259" key="25">
    <source>
        <dbReference type="PROSITE" id="PS50011"/>
    </source>
</evidence>
<evidence type="ECO:0000256" key="10">
    <source>
        <dbReference type="ARBA" id="ARBA00022692"/>
    </source>
</evidence>
<dbReference type="InterPro" id="IPR008271">
    <property type="entry name" value="Ser/Thr_kinase_AS"/>
</dbReference>
<dbReference type="InterPro" id="IPR003591">
    <property type="entry name" value="Leu-rich_rpt_typical-subtyp"/>
</dbReference>
<dbReference type="Pfam" id="PF23598">
    <property type="entry name" value="LRR_14"/>
    <property type="match status" value="1"/>
</dbReference>
<dbReference type="InterPro" id="IPR055414">
    <property type="entry name" value="LRR_R13L4/SHOC2-like"/>
</dbReference>
<dbReference type="InterPro" id="IPR001611">
    <property type="entry name" value="Leu-rich_rpt"/>
</dbReference>
<dbReference type="SUPFAM" id="SSF56112">
    <property type="entry name" value="Protein kinase-like (PK-like)"/>
    <property type="match status" value="1"/>
</dbReference>